<evidence type="ECO:0000313" key="2">
    <source>
        <dbReference type="Proteomes" id="UP001179952"/>
    </source>
</evidence>
<accession>A0AAV9AWY4</accession>
<reference evidence="1" key="1">
    <citation type="journal article" date="2023" name="Nat. Commun.">
        <title>Diploid and tetraploid genomes of Acorus and the evolution of monocots.</title>
        <authorList>
            <person name="Ma L."/>
            <person name="Liu K.W."/>
            <person name="Li Z."/>
            <person name="Hsiao Y.Y."/>
            <person name="Qi Y."/>
            <person name="Fu T."/>
            <person name="Tang G.D."/>
            <person name="Zhang D."/>
            <person name="Sun W.H."/>
            <person name="Liu D.K."/>
            <person name="Li Y."/>
            <person name="Chen G.Z."/>
            <person name="Liu X.D."/>
            <person name="Liao X.Y."/>
            <person name="Jiang Y.T."/>
            <person name="Yu X."/>
            <person name="Hao Y."/>
            <person name="Huang J."/>
            <person name="Zhao X.W."/>
            <person name="Ke S."/>
            <person name="Chen Y.Y."/>
            <person name="Wu W.L."/>
            <person name="Hsu J.L."/>
            <person name="Lin Y.F."/>
            <person name="Huang M.D."/>
            <person name="Li C.Y."/>
            <person name="Huang L."/>
            <person name="Wang Z.W."/>
            <person name="Zhao X."/>
            <person name="Zhong W.Y."/>
            <person name="Peng D.H."/>
            <person name="Ahmad S."/>
            <person name="Lan S."/>
            <person name="Zhang J.S."/>
            <person name="Tsai W.C."/>
            <person name="Van de Peer Y."/>
            <person name="Liu Z.J."/>
        </authorList>
    </citation>
    <scope>NUCLEOTIDE SEQUENCE</scope>
    <source>
        <strain evidence="1">SCP</strain>
    </source>
</reference>
<gene>
    <name evidence="1" type="ORF">QJS04_geneDACA006870</name>
</gene>
<evidence type="ECO:0000313" key="1">
    <source>
        <dbReference type="EMBL" id="KAK1268640.1"/>
    </source>
</evidence>
<name>A0AAV9AWY4_ACOGR</name>
<dbReference type="AlphaFoldDB" id="A0AAV9AWY4"/>
<comment type="caution">
    <text evidence="1">The sequence shown here is derived from an EMBL/GenBank/DDBJ whole genome shotgun (WGS) entry which is preliminary data.</text>
</comment>
<keyword evidence="2" id="KW-1185">Reference proteome</keyword>
<organism evidence="1 2">
    <name type="scientific">Acorus gramineus</name>
    <name type="common">Dwarf sweet flag</name>
    <dbReference type="NCBI Taxonomy" id="55184"/>
    <lineage>
        <taxon>Eukaryota</taxon>
        <taxon>Viridiplantae</taxon>
        <taxon>Streptophyta</taxon>
        <taxon>Embryophyta</taxon>
        <taxon>Tracheophyta</taxon>
        <taxon>Spermatophyta</taxon>
        <taxon>Magnoliopsida</taxon>
        <taxon>Liliopsida</taxon>
        <taxon>Acoraceae</taxon>
        <taxon>Acorus</taxon>
    </lineage>
</organism>
<proteinExistence type="predicted"/>
<dbReference type="Proteomes" id="UP001179952">
    <property type="component" value="Unassembled WGS sequence"/>
</dbReference>
<sequence>MLKLKLKYITFSIQHGSQEPLIITSDYAFTEEVDSSHESSSLKEGDGAIYVLERFNHAKY</sequence>
<reference evidence="1" key="2">
    <citation type="submission" date="2023-06" db="EMBL/GenBank/DDBJ databases">
        <authorList>
            <person name="Ma L."/>
            <person name="Liu K.-W."/>
            <person name="Li Z."/>
            <person name="Hsiao Y.-Y."/>
            <person name="Qi Y."/>
            <person name="Fu T."/>
            <person name="Tang G."/>
            <person name="Zhang D."/>
            <person name="Sun W.-H."/>
            <person name="Liu D.-K."/>
            <person name="Li Y."/>
            <person name="Chen G.-Z."/>
            <person name="Liu X.-D."/>
            <person name="Liao X.-Y."/>
            <person name="Jiang Y.-T."/>
            <person name="Yu X."/>
            <person name="Hao Y."/>
            <person name="Huang J."/>
            <person name="Zhao X.-W."/>
            <person name="Ke S."/>
            <person name="Chen Y.-Y."/>
            <person name="Wu W.-L."/>
            <person name="Hsu J.-L."/>
            <person name="Lin Y.-F."/>
            <person name="Huang M.-D."/>
            <person name="Li C.-Y."/>
            <person name="Huang L."/>
            <person name="Wang Z.-W."/>
            <person name="Zhao X."/>
            <person name="Zhong W.-Y."/>
            <person name="Peng D.-H."/>
            <person name="Ahmad S."/>
            <person name="Lan S."/>
            <person name="Zhang J.-S."/>
            <person name="Tsai W.-C."/>
            <person name="Van De Peer Y."/>
            <person name="Liu Z.-J."/>
        </authorList>
    </citation>
    <scope>NUCLEOTIDE SEQUENCE</scope>
    <source>
        <strain evidence="1">SCP</strain>
        <tissue evidence="1">Leaves</tissue>
    </source>
</reference>
<dbReference type="EMBL" id="JAUJYN010000006">
    <property type="protein sequence ID" value="KAK1268640.1"/>
    <property type="molecule type" value="Genomic_DNA"/>
</dbReference>
<protein>
    <submittedName>
        <fullName evidence="1">Uncharacterized protein</fullName>
    </submittedName>
</protein>